<accession>A0A835ZBP7</accession>
<dbReference type="SUPFAM" id="SSF46785">
    <property type="entry name" value="Winged helix' DNA-binding domain"/>
    <property type="match status" value="1"/>
</dbReference>
<feature type="region of interest" description="Disordered" evidence="7">
    <location>
        <begin position="1"/>
        <end position="47"/>
    </location>
</feature>
<evidence type="ECO:0000313" key="9">
    <source>
        <dbReference type="EMBL" id="KAG5190126.1"/>
    </source>
</evidence>
<evidence type="ECO:0000256" key="4">
    <source>
        <dbReference type="ARBA" id="ARBA00022490"/>
    </source>
</evidence>
<feature type="compositionally biased region" description="Pro residues" evidence="7">
    <location>
        <begin position="36"/>
        <end position="47"/>
    </location>
</feature>
<dbReference type="GO" id="GO:0008180">
    <property type="term" value="C:COP9 signalosome"/>
    <property type="evidence" value="ECO:0007669"/>
    <property type="project" value="UniProtKB-KW"/>
</dbReference>
<evidence type="ECO:0000256" key="6">
    <source>
        <dbReference type="ARBA" id="ARBA00023242"/>
    </source>
</evidence>
<dbReference type="PANTHER" id="PTHR14145:SF2">
    <property type="entry name" value="COP9 SIGNALOSOME COMPLEX SUBUNIT 1"/>
    <property type="match status" value="1"/>
</dbReference>
<name>A0A835ZBP7_9STRA</name>
<evidence type="ECO:0000313" key="10">
    <source>
        <dbReference type="Proteomes" id="UP000664859"/>
    </source>
</evidence>
<gene>
    <name evidence="9" type="ORF">JKP88DRAFT_205699</name>
</gene>
<evidence type="ECO:0000256" key="3">
    <source>
        <dbReference type="ARBA" id="ARBA00008793"/>
    </source>
</evidence>
<dbReference type="AlphaFoldDB" id="A0A835ZBP7"/>
<dbReference type="Gene3D" id="1.25.40.570">
    <property type="match status" value="1"/>
</dbReference>
<feature type="compositionally biased region" description="Acidic residues" evidence="7">
    <location>
        <begin position="1"/>
        <end position="25"/>
    </location>
</feature>
<keyword evidence="5" id="KW-0736">Signalosome</keyword>
<keyword evidence="10" id="KW-1185">Reference proteome</keyword>
<dbReference type="Proteomes" id="UP000664859">
    <property type="component" value="Unassembled WGS sequence"/>
</dbReference>
<evidence type="ECO:0000256" key="1">
    <source>
        <dbReference type="ARBA" id="ARBA00004123"/>
    </source>
</evidence>
<protein>
    <submittedName>
        <fullName evidence="9">26S proteasome subunit RPN7-domain-containing protein</fullName>
    </submittedName>
</protein>
<organism evidence="9 10">
    <name type="scientific">Tribonema minus</name>
    <dbReference type="NCBI Taxonomy" id="303371"/>
    <lineage>
        <taxon>Eukaryota</taxon>
        <taxon>Sar</taxon>
        <taxon>Stramenopiles</taxon>
        <taxon>Ochrophyta</taxon>
        <taxon>PX clade</taxon>
        <taxon>Xanthophyceae</taxon>
        <taxon>Tribonematales</taxon>
        <taxon>Tribonemataceae</taxon>
        <taxon>Tribonema</taxon>
    </lineage>
</organism>
<dbReference type="EMBL" id="JAFCMP010000039">
    <property type="protein sequence ID" value="KAG5190126.1"/>
    <property type="molecule type" value="Genomic_DNA"/>
</dbReference>
<sequence>MNVEEMEVEDDAVDDLRDEDSDDDIMPAPAEGVPAPAAPAAPLPPPRNAIAIRQEPLAAPPHFNVKSYAARYTGPTAVKRLMFIASRCPALAREAYSVALTAIKAGIDTKAYEELIRLAGPHIEPEGGIDSAWMESADRRTRQRLDQLDAELNAHKAALNKDGIRRAYAALGDAHAARGEPEAALAHYARMRDFCGGGEQTAAMCLAVARAALDMQNAMQASAYVMRAQQPEVAGTRAEAQLHATAGLIHLLQKDYAECARCMLRVRPDIIAAAPSALLAPEDVATYGVLCAVAALPRSDLRARVLENASFAPLLDLVPRARDAARDLLHGRYAACLSALEGMRGELLLDAHLAPHVAALVDGARDACLLQYLAPYRRARVADVARALGSAPAAVEASAVRLIAARRLTARIDAAAGAIVACGADRRRAALQSVAAAGEECRREMRAALLRMSCLEHNVVVRAARDSSGGRSGGGRGGGGGGSGGGSEMAGGGGPGGGFPGDGDGGGGAMGGGGGGNGLGSFADLLPRLGDNMAC</sequence>
<evidence type="ECO:0000256" key="7">
    <source>
        <dbReference type="SAM" id="MobiDB-lite"/>
    </source>
</evidence>
<dbReference type="PANTHER" id="PTHR14145">
    <property type="entry name" value="26S PROTESOME SUBUNIT 6"/>
    <property type="match status" value="1"/>
</dbReference>
<feature type="domain" description="PCI" evidence="8">
    <location>
        <begin position="255"/>
        <end position="426"/>
    </location>
</feature>
<dbReference type="GO" id="GO:0005737">
    <property type="term" value="C:cytoplasm"/>
    <property type="evidence" value="ECO:0007669"/>
    <property type="project" value="UniProtKB-SubCell"/>
</dbReference>
<dbReference type="GO" id="GO:0000502">
    <property type="term" value="C:proteasome complex"/>
    <property type="evidence" value="ECO:0007669"/>
    <property type="project" value="UniProtKB-KW"/>
</dbReference>
<dbReference type="Pfam" id="PF10602">
    <property type="entry name" value="RPN7"/>
    <property type="match status" value="1"/>
</dbReference>
<keyword evidence="6" id="KW-0539">Nucleus</keyword>
<proteinExistence type="inferred from homology"/>
<keyword evidence="4" id="KW-0963">Cytoplasm</keyword>
<feature type="compositionally biased region" description="Gly residues" evidence="7">
    <location>
        <begin position="470"/>
        <end position="513"/>
    </location>
</feature>
<evidence type="ECO:0000256" key="5">
    <source>
        <dbReference type="ARBA" id="ARBA00022790"/>
    </source>
</evidence>
<dbReference type="InterPro" id="IPR019585">
    <property type="entry name" value="Rpn7/CSN1"/>
</dbReference>
<dbReference type="PROSITE" id="PS50250">
    <property type="entry name" value="PCI"/>
    <property type="match status" value="1"/>
</dbReference>
<dbReference type="InterPro" id="IPR000717">
    <property type="entry name" value="PCI_dom"/>
</dbReference>
<dbReference type="Pfam" id="PF01399">
    <property type="entry name" value="PCI"/>
    <property type="match status" value="1"/>
</dbReference>
<evidence type="ECO:0000256" key="2">
    <source>
        <dbReference type="ARBA" id="ARBA00004496"/>
    </source>
</evidence>
<reference evidence="9" key="1">
    <citation type="submission" date="2021-02" db="EMBL/GenBank/DDBJ databases">
        <title>First Annotated Genome of the Yellow-green Alga Tribonema minus.</title>
        <authorList>
            <person name="Mahan K.M."/>
        </authorList>
    </citation>
    <scope>NUCLEOTIDE SEQUENCE</scope>
    <source>
        <strain evidence="9">UTEX B ZZ1240</strain>
    </source>
</reference>
<comment type="caution">
    <text evidence="9">The sequence shown here is derived from an EMBL/GenBank/DDBJ whole genome shotgun (WGS) entry which is preliminary data.</text>
</comment>
<dbReference type="OrthoDB" id="422427at2759"/>
<evidence type="ECO:0000259" key="8">
    <source>
        <dbReference type="PROSITE" id="PS50250"/>
    </source>
</evidence>
<feature type="region of interest" description="Disordered" evidence="7">
    <location>
        <begin position="465"/>
        <end position="513"/>
    </location>
</feature>
<comment type="subcellular location">
    <subcellularLocation>
        <location evidence="2">Cytoplasm</location>
    </subcellularLocation>
    <subcellularLocation>
        <location evidence="1">Nucleus</location>
    </subcellularLocation>
</comment>
<dbReference type="InterPro" id="IPR045135">
    <property type="entry name" value="Rpn7_N"/>
</dbReference>
<comment type="similarity">
    <text evidence="3">Belongs to the CSN1 family.</text>
</comment>
<dbReference type="InterPro" id="IPR036390">
    <property type="entry name" value="WH_DNA-bd_sf"/>
</dbReference>
<keyword evidence="9" id="KW-0647">Proteasome</keyword>